<reference evidence="1" key="1">
    <citation type="submission" date="2025-08" db="UniProtKB">
        <authorList>
            <consortium name="RefSeq"/>
        </authorList>
    </citation>
    <scope>IDENTIFICATION</scope>
    <source>
        <tissue evidence="1">Blood</tissue>
    </source>
</reference>
<sequence length="79" mass="8393">SAVDYGDGPLLEARRLLHAVAAFAEHARAYMRGQLAGGPVQEDALWESLGHTKGAVQDALADDFNTRGVVDAVMGLVHH</sequence>
<dbReference type="AlphaFoldDB" id="A0A9W3FNX2"/>
<feature type="non-terminal residue" evidence="1">
    <location>
        <position position="1"/>
    </location>
</feature>
<organism evidence="1">
    <name type="scientific">Camelus bactrianus</name>
    <name type="common">Bactrian camel</name>
    <dbReference type="NCBI Taxonomy" id="9837"/>
    <lineage>
        <taxon>Eukaryota</taxon>
        <taxon>Metazoa</taxon>
        <taxon>Chordata</taxon>
        <taxon>Craniata</taxon>
        <taxon>Vertebrata</taxon>
        <taxon>Euteleostomi</taxon>
        <taxon>Mammalia</taxon>
        <taxon>Eutheria</taxon>
        <taxon>Laurasiatheria</taxon>
        <taxon>Artiodactyla</taxon>
        <taxon>Tylopoda</taxon>
        <taxon>Camelidae</taxon>
        <taxon>Camelus</taxon>
    </lineage>
</organism>
<dbReference type="RefSeq" id="XP_045364010.1">
    <property type="nucleotide sequence ID" value="XM_045508054.1"/>
</dbReference>
<gene>
    <name evidence="1" type="primary">LOC105082342</name>
</gene>
<evidence type="ECO:0000313" key="1">
    <source>
        <dbReference type="RefSeq" id="XP_045364010.1"/>
    </source>
</evidence>
<protein>
    <submittedName>
        <fullName evidence="1">Cysteine--tRNA ligase, mitochondrial-like</fullName>
    </submittedName>
</protein>
<accession>A0A9W3FNX2</accession>
<feature type="non-terminal residue" evidence="1">
    <location>
        <position position="79"/>
    </location>
</feature>
<name>A0A9W3FNX2_CAMBA</name>
<proteinExistence type="predicted"/>